<name>A0A6I5MYL7_9BIFI</name>
<accession>A0A6I5MYL7</accession>
<comment type="cofactor">
    <cofactor evidence="1">
        <name>Mg(2+)</name>
        <dbReference type="ChEBI" id="CHEBI:18420"/>
    </cofactor>
</comment>
<dbReference type="AlphaFoldDB" id="A0A6I5MYL7"/>
<dbReference type="GO" id="GO:0006753">
    <property type="term" value="P:nucleoside phosphate metabolic process"/>
    <property type="evidence" value="ECO:0007669"/>
    <property type="project" value="TreeGrafter"/>
</dbReference>
<protein>
    <submittedName>
        <fullName evidence="4">NUDIX hydrolase</fullName>
    </submittedName>
</protein>
<proteinExistence type="predicted"/>
<dbReference type="InterPro" id="IPR015797">
    <property type="entry name" value="NUDIX_hydrolase-like_dom_sf"/>
</dbReference>
<dbReference type="SUPFAM" id="SSF55811">
    <property type="entry name" value="Nudix"/>
    <property type="match status" value="1"/>
</dbReference>
<dbReference type="PROSITE" id="PS51462">
    <property type="entry name" value="NUDIX"/>
    <property type="match status" value="1"/>
</dbReference>
<organism evidence="4 5">
    <name type="scientific">Bifidobacterium choloepi</name>
    <dbReference type="NCBI Taxonomy" id="2614131"/>
    <lineage>
        <taxon>Bacteria</taxon>
        <taxon>Bacillati</taxon>
        <taxon>Actinomycetota</taxon>
        <taxon>Actinomycetes</taxon>
        <taxon>Bifidobacteriales</taxon>
        <taxon>Bifidobacteriaceae</taxon>
        <taxon>Bifidobacterium</taxon>
    </lineage>
</organism>
<dbReference type="CDD" id="cd24161">
    <property type="entry name" value="NUDIX_ADPRase_Ndx2"/>
    <property type="match status" value="1"/>
</dbReference>
<keyword evidence="2 4" id="KW-0378">Hydrolase</keyword>
<evidence type="ECO:0000256" key="2">
    <source>
        <dbReference type="ARBA" id="ARBA00022801"/>
    </source>
</evidence>
<dbReference type="EMBL" id="VYSG01000001">
    <property type="protein sequence ID" value="NEG69296.1"/>
    <property type="molecule type" value="Genomic_DNA"/>
</dbReference>
<dbReference type="Proteomes" id="UP000469292">
    <property type="component" value="Unassembled WGS sequence"/>
</dbReference>
<feature type="domain" description="Nudix hydrolase" evidence="3">
    <location>
        <begin position="54"/>
        <end position="184"/>
    </location>
</feature>
<dbReference type="Gene3D" id="3.90.79.10">
    <property type="entry name" value="Nucleoside Triphosphate Pyrophosphohydrolase"/>
    <property type="match status" value="1"/>
</dbReference>
<gene>
    <name evidence="4" type="ORF">F6S87_01370</name>
</gene>
<dbReference type="PANTHER" id="PTHR11839">
    <property type="entry name" value="UDP/ADP-SUGAR PYROPHOSPHATASE"/>
    <property type="match status" value="1"/>
</dbReference>
<evidence type="ECO:0000259" key="3">
    <source>
        <dbReference type="PROSITE" id="PS51462"/>
    </source>
</evidence>
<evidence type="ECO:0000313" key="5">
    <source>
        <dbReference type="Proteomes" id="UP000469292"/>
    </source>
</evidence>
<dbReference type="GO" id="GO:0019693">
    <property type="term" value="P:ribose phosphate metabolic process"/>
    <property type="evidence" value="ECO:0007669"/>
    <property type="project" value="TreeGrafter"/>
</dbReference>
<dbReference type="GO" id="GO:0016787">
    <property type="term" value="F:hydrolase activity"/>
    <property type="evidence" value="ECO:0007669"/>
    <property type="project" value="UniProtKB-KW"/>
</dbReference>
<evidence type="ECO:0000256" key="1">
    <source>
        <dbReference type="ARBA" id="ARBA00001946"/>
    </source>
</evidence>
<dbReference type="InterPro" id="IPR000086">
    <property type="entry name" value="NUDIX_hydrolase_dom"/>
</dbReference>
<evidence type="ECO:0000313" key="4">
    <source>
        <dbReference type="EMBL" id="NEG69296.1"/>
    </source>
</evidence>
<comment type="caution">
    <text evidence="4">The sequence shown here is derived from an EMBL/GenBank/DDBJ whole genome shotgun (WGS) entry which is preliminary data.</text>
</comment>
<dbReference type="Pfam" id="PF00293">
    <property type="entry name" value="NUDIX"/>
    <property type="match status" value="1"/>
</dbReference>
<dbReference type="PANTHER" id="PTHR11839:SF18">
    <property type="entry name" value="NUDIX HYDROLASE DOMAIN-CONTAINING PROTEIN"/>
    <property type="match status" value="1"/>
</dbReference>
<sequence length="203" mass="23160">MTKETYRRFDPWRSTPLKEESRESIVSNHYFNVDRVAFNSNEVGRFERLLLHKNNGDSVGVIGLTPDGKIPLVEQYRIPVHRWTLEIPAGHAVKKSESPLEVAKRKLYEEVGYEAANFVQFCRFINTPSFSNQCTSLFFASGLKEVGDGGITDATRSYVRFYTPQEAYDMVLNGTILDAKSVIAIQRLYHSPDYMVAEEVPEV</sequence>
<reference evidence="4 5" key="1">
    <citation type="submission" date="2019-09" db="EMBL/GenBank/DDBJ databases">
        <title>Phylogenetic characterization of a novel taxon of the genus Bifidobacterium: Bifidobacterium choloepi sp. nov.</title>
        <authorList>
            <person name="Modesto M."/>
            <person name="Satti M."/>
        </authorList>
    </citation>
    <scope>NUCLEOTIDE SEQUENCE [LARGE SCALE GENOMIC DNA]</scope>
    <source>
        <strain evidence="4 5">BRDM6</strain>
    </source>
</reference>
<keyword evidence="5" id="KW-1185">Reference proteome</keyword>
<dbReference type="RefSeq" id="WP_163226883.1">
    <property type="nucleotide sequence ID" value="NZ_VYSG01000001.1"/>
</dbReference>